<accession>X0S5E0</accession>
<proteinExistence type="predicted"/>
<keyword evidence="1" id="KW-0175">Coiled coil</keyword>
<dbReference type="EMBL" id="BARS01005626">
    <property type="protein sequence ID" value="GAF76239.1"/>
    <property type="molecule type" value="Genomic_DNA"/>
</dbReference>
<organism evidence="2">
    <name type="scientific">marine sediment metagenome</name>
    <dbReference type="NCBI Taxonomy" id="412755"/>
    <lineage>
        <taxon>unclassified sequences</taxon>
        <taxon>metagenomes</taxon>
        <taxon>ecological metagenomes</taxon>
    </lineage>
</organism>
<comment type="caution">
    <text evidence="2">The sequence shown here is derived from an EMBL/GenBank/DDBJ whole genome shotgun (WGS) entry which is preliminary data.</text>
</comment>
<sequence>RIRPLLMSKLENRYDNLGLSIDETTGKVIGLADANEVLSKKMKGAMVTHLEKVISDLTKEVDKLRERHAALYWSVFKPFRGGTLKRVGQEFHDALDKLSEYREELKRLQEVEKEGEDETDIRARILAEQRAKQEASELTLNWERKIAELKIQGIENEAQRSLAAIDLRYDYEVEKAADNVAAIDLMDRSRILELQYAMDKATKIQQELEKTRLTAVESWEMKIARIKIRGIEDEKKRRLAEMDLRYKYERKKIKENADFDEKTRMDLLARVLKAQVLEKELIETGRLGEKEDTLPEAIEKGTAEAYSAIVKQEQPAVKETAKNTRESVRQQKRTNELIEKTFGFFQPTTIDLGL</sequence>
<protein>
    <submittedName>
        <fullName evidence="2">Uncharacterized protein</fullName>
    </submittedName>
</protein>
<reference evidence="2" key="1">
    <citation type="journal article" date="2014" name="Front. Microbiol.">
        <title>High frequency of phylogenetically diverse reductive dehalogenase-homologous genes in deep subseafloor sedimentary metagenomes.</title>
        <authorList>
            <person name="Kawai M."/>
            <person name="Futagami T."/>
            <person name="Toyoda A."/>
            <person name="Takaki Y."/>
            <person name="Nishi S."/>
            <person name="Hori S."/>
            <person name="Arai W."/>
            <person name="Tsubouchi T."/>
            <person name="Morono Y."/>
            <person name="Uchiyama I."/>
            <person name="Ito T."/>
            <person name="Fujiyama A."/>
            <person name="Inagaki F."/>
            <person name="Takami H."/>
        </authorList>
    </citation>
    <scope>NUCLEOTIDE SEQUENCE</scope>
    <source>
        <strain evidence="2">Expedition CK06-06</strain>
    </source>
</reference>
<dbReference type="AlphaFoldDB" id="X0S5E0"/>
<feature type="coiled-coil region" evidence="1">
    <location>
        <begin position="47"/>
        <end position="152"/>
    </location>
</feature>
<evidence type="ECO:0000313" key="2">
    <source>
        <dbReference type="EMBL" id="GAF76239.1"/>
    </source>
</evidence>
<evidence type="ECO:0000256" key="1">
    <source>
        <dbReference type="SAM" id="Coils"/>
    </source>
</evidence>
<name>X0S5E0_9ZZZZ</name>
<gene>
    <name evidence="2" type="ORF">S01H1_11035</name>
</gene>
<feature type="non-terminal residue" evidence="2">
    <location>
        <position position="1"/>
    </location>
</feature>